<dbReference type="EMBL" id="UINC01207008">
    <property type="protein sequence ID" value="SVE28910.1"/>
    <property type="molecule type" value="Genomic_DNA"/>
</dbReference>
<gene>
    <name evidence="1" type="ORF">METZ01_LOCUS481764</name>
</gene>
<proteinExistence type="predicted"/>
<feature type="non-terminal residue" evidence="1">
    <location>
        <position position="47"/>
    </location>
</feature>
<reference evidence="1" key="1">
    <citation type="submission" date="2018-05" db="EMBL/GenBank/DDBJ databases">
        <authorList>
            <person name="Lanie J.A."/>
            <person name="Ng W.-L."/>
            <person name="Kazmierczak K.M."/>
            <person name="Andrzejewski T.M."/>
            <person name="Davidsen T.M."/>
            <person name="Wayne K.J."/>
            <person name="Tettelin H."/>
            <person name="Glass J.I."/>
            <person name="Rusch D."/>
            <person name="Podicherti R."/>
            <person name="Tsui H.-C.T."/>
            <person name="Winkler M.E."/>
        </authorList>
    </citation>
    <scope>NUCLEOTIDE SEQUENCE</scope>
</reference>
<protein>
    <submittedName>
        <fullName evidence="1">Uncharacterized protein</fullName>
    </submittedName>
</protein>
<accession>A0A383CA25</accession>
<sequence length="47" mass="5249">VINLGVLLLAQPLELFEGITAAQYAKVIDSNVFAFHNLYRFSEGRLP</sequence>
<feature type="non-terminal residue" evidence="1">
    <location>
        <position position="1"/>
    </location>
</feature>
<dbReference type="AlphaFoldDB" id="A0A383CA25"/>
<organism evidence="1">
    <name type="scientific">marine metagenome</name>
    <dbReference type="NCBI Taxonomy" id="408172"/>
    <lineage>
        <taxon>unclassified sequences</taxon>
        <taxon>metagenomes</taxon>
        <taxon>ecological metagenomes</taxon>
    </lineage>
</organism>
<name>A0A383CA25_9ZZZZ</name>
<evidence type="ECO:0000313" key="1">
    <source>
        <dbReference type="EMBL" id="SVE28910.1"/>
    </source>
</evidence>